<evidence type="ECO:0000256" key="1">
    <source>
        <dbReference type="ARBA" id="ARBA00004141"/>
    </source>
</evidence>
<reference evidence="7" key="1">
    <citation type="journal article" date="2021" name="PeerJ">
        <title>Extensive microbial diversity within the chicken gut microbiome revealed by metagenomics and culture.</title>
        <authorList>
            <person name="Gilroy R."/>
            <person name="Ravi A."/>
            <person name="Getino M."/>
            <person name="Pursley I."/>
            <person name="Horton D.L."/>
            <person name="Alikhan N.F."/>
            <person name="Baker D."/>
            <person name="Gharbi K."/>
            <person name="Hall N."/>
            <person name="Watson M."/>
            <person name="Adriaenssens E.M."/>
            <person name="Foster-Nyarko E."/>
            <person name="Jarju S."/>
            <person name="Secka A."/>
            <person name="Antonio M."/>
            <person name="Oren A."/>
            <person name="Chaudhuri R.R."/>
            <person name="La Ragione R."/>
            <person name="Hildebrand F."/>
            <person name="Pallen M.J."/>
        </authorList>
    </citation>
    <scope>NUCLEOTIDE SEQUENCE</scope>
    <source>
        <strain evidence="7">1068</strain>
    </source>
</reference>
<dbReference type="EMBL" id="DXBG01000177">
    <property type="protein sequence ID" value="HIZ65778.1"/>
    <property type="molecule type" value="Genomic_DNA"/>
</dbReference>
<dbReference type="GO" id="GO:0005886">
    <property type="term" value="C:plasma membrane"/>
    <property type="evidence" value="ECO:0007669"/>
    <property type="project" value="TreeGrafter"/>
</dbReference>
<dbReference type="AlphaFoldDB" id="A0A9D2FRQ7"/>
<dbReference type="Proteomes" id="UP000824056">
    <property type="component" value="Unassembled WGS sequence"/>
</dbReference>
<dbReference type="PANTHER" id="PTHR33507">
    <property type="entry name" value="INNER MEMBRANE PROTEIN YBBJ"/>
    <property type="match status" value="1"/>
</dbReference>
<dbReference type="PANTHER" id="PTHR33507:SF3">
    <property type="entry name" value="INNER MEMBRANE PROTEIN YBBJ"/>
    <property type="match status" value="1"/>
</dbReference>
<comment type="caution">
    <text evidence="7">The sequence shown here is derived from an EMBL/GenBank/DDBJ whole genome shotgun (WGS) entry which is preliminary data.</text>
</comment>
<dbReference type="InterPro" id="IPR012340">
    <property type="entry name" value="NA-bd_OB-fold"/>
</dbReference>
<evidence type="ECO:0000256" key="3">
    <source>
        <dbReference type="ARBA" id="ARBA00022989"/>
    </source>
</evidence>
<gene>
    <name evidence="7" type="ORF">H9809_07765</name>
</gene>
<protein>
    <submittedName>
        <fullName evidence="7">NfeD family protein</fullName>
    </submittedName>
</protein>
<feature type="domain" description="NfeD-like C-terminal" evidence="6">
    <location>
        <begin position="85"/>
        <end position="143"/>
    </location>
</feature>
<name>A0A9D2FRQ7_9FIRM</name>
<evidence type="ECO:0000256" key="5">
    <source>
        <dbReference type="SAM" id="Phobius"/>
    </source>
</evidence>
<dbReference type="Gene3D" id="2.40.50.140">
    <property type="entry name" value="Nucleic acid-binding proteins"/>
    <property type="match status" value="1"/>
</dbReference>
<accession>A0A9D2FRQ7</accession>
<keyword evidence="2 5" id="KW-0812">Transmembrane</keyword>
<evidence type="ECO:0000256" key="2">
    <source>
        <dbReference type="ARBA" id="ARBA00022692"/>
    </source>
</evidence>
<feature type="transmembrane region" description="Helical" evidence="5">
    <location>
        <begin position="49"/>
        <end position="71"/>
    </location>
</feature>
<evidence type="ECO:0000256" key="4">
    <source>
        <dbReference type="ARBA" id="ARBA00023136"/>
    </source>
</evidence>
<dbReference type="Pfam" id="PF01957">
    <property type="entry name" value="NfeD"/>
    <property type="match status" value="1"/>
</dbReference>
<sequence length="146" mass="15705">MTAGTISIIWLVLLAVLLLIEIVTLGLTTIWFAGGALIALLVSLAGGPLWLQIGLFLVVSILLLFFTRPWAVKYMNKNRQKTNVESIPGKTGVVIQAIDNLKAEGQVAINGQEWTAKSADGCPVEKGKVIRVLAVEGVKVIVEEVK</sequence>
<evidence type="ECO:0000313" key="8">
    <source>
        <dbReference type="Proteomes" id="UP000824056"/>
    </source>
</evidence>
<reference evidence="7" key="2">
    <citation type="submission" date="2021-04" db="EMBL/GenBank/DDBJ databases">
        <authorList>
            <person name="Gilroy R."/>
        </authorList>
    </citation>
    <scope>NUCLEOTIDE SEQUENCE</scope>
    <source>
        <strain evidence="7">1068</strain>
    </source>
</reference>
<keyword evidence="3 5" id="KW-1133">Transmembrane helix</keyword>
<feature type="transmembrane region" description="Helical" evidence="5">
    <location>
        <begin position="12"/>
        <end position="43"/>
    </location>
</feature>
<evidence type="ECO:0000259" key="6">
    <source>
        <dbReference type="Pfam" id="PF01957"/>
    </source>
</evidence>
<proteinExistence type="predicted"/>
<comment type="subcellular location">
    <subcellularLocation>
        <location evidence="1">Membrane</location>
        <topology evidence="1">Multi-pass membrane protein</topology>
    </subcellularLocation>
</comment>
<dbReference type="InterPro" id="IPR052165">
    <property type="entry name" value="Membrane_assoc_protease"/>
</dbReference>
<dbReference type="InterPro" id="IPR002810">
    <property type="entry name" value="NfeD-like_C"/>
</dbReference>
<keyword evidence="4 5" id="KW-0472">Membrane</keyword>
<evidence type="ECO:0000313" key="7">
    <source>
        <dbReference type="EMBL" id="HIZ65778.1"/>
    </source>
</evidence>
<dbReference type="SUPFAM" id="SSF141322">
    <property type="entry name" value="NfeD domain-like"/>
    <property type="match status" value="1"/>
</dbReference>
<organism evidence="7 8">
    <name type="scientific">Candidatus Blautia pullicola</name>
    <dbReference type="NCBI Taxonomy" id="2838498"/>
    <lineage>
        <taxon>Bacteria</taxon>
        <taxon>Bacillati</taxon>
        <taxon>Bacillota</taxon>
        <taxon>Clostridia</taxon>
        <taxon>Lachnospirales</taxon>
        <taxon>Lachnospiraceae</taxon>
        <taxon>Blautia</taxon>
    </lineage>
</organism>